<accession>A0A026X368</accession>
<proteinExistence type="predicted"/>
<sequence length="49" mass="5565">MCRLVMLSPDQATHRGFRLLFGELEFDQSADNVLNAVLNLQFAIPIFNV</sequence>
<reference evidence="1 2" key="1">
    <citation type="journal article" date="2014" name="Curr. Biol.">
        <title>The genome of the clonal raider ant Cerapachys biroi.</title>
        <authorList>
            <person name="Oxley P.R."/>
            <person name="Ji L."/>
            <person name="Fetter-Pruneda I."/>
            <person name="McKenzie S.K."/>
            <person name="Li C."/>
            <person name="Hu H."/>
            <person name="Zhang G."/>
            <person name="Kronauer D.J."/>
        </authorList>
    </citation>
    <scope>NUCLEOTIDE SEQUENCE [LARGE SCALE GENOMIC DNA]</scope>
</reference>
<protein>
    <submittedName>
        <fullName evidence="1">Uncharacterized protein</fullName>
    </submittedName>
</protein>
<evidence type="ECO:0000313" key="1">
    <source>
        <dbReference type="EMBL" id="EZA62730.1"/>
    </source>
</evidence>
<keyword evidence="2" id="KW-1185">Reference proteome</keyword>
<name>A0A026X368_OOCBI</name>
<gene>
    <name evidence="1" type="ORF">X777_07546</name>
</gene>
<dbReference type="AlphaFoldDB" id="A0A026X368"/>
<organism evidence="1 2">
    <name type="scientific">Ooceraea biroi</name>
    <name type="common">Clonal raider ant</name>
    <name type="synonym">Cerapachys biroi</name>
    <dbReference type="NCBI Taxonomy" id="2015173"/>
    <lineage>
        <taxon>Eukaryota</taxon>
        <taxon>Metazoa</taxon>
        <taxon>Ecdysozoa</taxon>
        <taxon>Arthropoda</taxon>
        <taxon>Hexapoda</taxon>
        <taxon>Insecta</taxon>
        <taxon>Pterygota</taxon>
        <taxon>Neoptera</taxon>
        <taxon>Endopterygota</taxon>
        <taxon>Hymenoptera</taxon>
        <taxon>Apocrita</taxon>
        <taxon>Aculeata</taxon>
        <taxon>Formicoidea</taxon>
        <taxon>Formicidae</taxon>
        <taxon>Dorylinae</taxon>
        <taxon>Ooceraea</taxon>
    </lineage>
</organism>
<dbReference type="Proteomes" id="UP000053097">
    <property type="component" value="Unassembled WGS sequence"/>
</dbReference>
<evidence type="ECO:0000313" key="2">
    <source>
        <dbReference type="Proteomes" id="UP000053097"/>
    </source>
</evidence>
<dbReference type="EMBL" id="KK107019">
    <property type="protein sequence ID" value="EZA62730.1"/>
    <property type="molecule type" value="Genomic_DNA"/>
</dbReference>